<accession>A0A7J8DXZ1</accession>
<sequence length="142" mass="15725">MRLSRLASSQKPSGKVPSSAPLSQRILRARRALISSANRTQAPGLTVPRRLTTDRRDSCIVPELPRQWLWQSPEEAGRSSAESTEFCSQTHGADTHFPDLNACNCSDGDQRSALNILISPKMQPICALLTPCIYLHSDHLLY</sequence>
<protein>
    <submittedName>
        <fullName evidence="2">Uncharacterized protein</fullName>
    </submittedName>
</protein>
<keyword evidence="3" id="KW-1185">Reference proteome</keyword>
<comment type="caution">
    <text evidence="2">The sequence shown here is derived from an EMBL/GenBank/DDBJ whole genome shotgun (WGS) entry which is preliminary data.</text>
</comment>
<feature type="region of interest" description="Disordered" evidence="1">
    <location>
        <begin position="1"/>
        <end position="22"/>
    </location>
</feature>
<evidence type="ECO:0000313" key="2">
    <source>
        <dbReference type="EMBL" id="KAF6427889.1"/>
    </source>
</evidence>
<gene>
    <name evidence="2" type="ORF">HJG63_008372</name>
</gene>
<proteinExistence type="predicted"/>
<dbReference type="AlphaFoldDB" id="A0A7J8DXZ1"/>
<feature type="compositionally biased region" description="Polar residues" evidence="1">
    <location>
        <begin position="1"/>
        <end position="12"/>
    </location>
</feature>
<name>A0A7J8DXZ1_ROUAE</name>
<reference evidence="2 3" key="1">
    <citation type="journal article" date="2020" name="Nature">
        <title>Six reference-quality genomes reveal evolution of bat adaptations.</title>
        <authorList>
            <person name="Jebb D."/>
            <person name="Huang Z."/>
            <person name="Pippel M."/>
            <person name="Hughes G.M."/>
            <person name="Lavrichenko K."/>
            <person name="Devanna P."/>
            <person name="Winkler S."/>
            <person name="Jermiin L.S."/>
            <person name="Skirmuntt E.C."/>
            <person name="Katzourakis A."/>
            <person name="Burkitt-Gray L."/>
            <person name="Ray D.A."/>
            <person name="Sullivan K.A.M."/>
            <person name="Roscito J.G."/>
            <person name="Kirilenko B.M."/>
            <person name="Davalos L.M."/>
            <person name="Corthals A.P."/>
            <person name="Power M.L."/>
            <person name="Jones G."/>
            <person name="Ransome R.D."/>
            <person name="Dechmann D.K.N."/>
            <person name="Locatelli A.G."/>
            <person name="Puechmaille S.J."/>
            <person name="Fedrigo O."/>
            <person name="Jarvis E.D."/>
            <person name="Hiller M."/>
            <person name="Vernes S.C."/>
            <person name="Myers E.W."/>
            <person name="Teeling E.C."/>
        </authorList>
    </citation>
    <scope>NUCLEOTIDE SEQUENCE [LARGE SCALE GENOMIC DNA]</scope>
    <source>
        <strain evidence="2">MRouAeg1</strain>
        <tissue evidence="2">Muscle</tissue>
    </source>
</reference>
<dbReference type="Proteomes" id="UP000593571">
    <property type="component" value="Unassembled WGS sequence"/>
</dbReference>
<organism evidence="2 3">
    <name type="scientific">Rousettus aegyptiacus</name>
    <name type="common">Egyptian fruit bat</name>
    <name type="synonym">Pteropus aegyptiacus</name>
    <dbReference type="NCBI Taxonomy" id="9407"/>
    <lineage>
        <taxon>Eukaryota</taxon>
        <taxon>Metazoa</taxon>
        <taxon>Chordata</taxon>
        <taxon>Craniata</taxon>
        <taxon>Vertebrata</taxon>
        <taxon>Euteleostomi</taxon>
        <taxon>Mammalia</taxon>
        <taxon>Eutheria</taxon>
        <taxon>Laurasiatheria</taxon>
        <taxon>Chiroptera</taxon>
        <taxon>Yinpterochiroptera</taxon>
        <taxon>Pteropodoidea</taxon>
        <taxon>Pteropodidae</taxon>
        <taxon>Rousettinae</taxon>
        <taxon>Rousettus</taxon>
    </lineage>
</organism>
<evidence type="ECO:0000313" key="3">
    <source>
        <dbReference type="Proteomes" id="UP000593571"/>
    </source>
</evidence>
<evidence type="ECO:0000256" key="1">
    <source>
        <dbReference type="SAM" id="MobiDB-lite"/>
    </source>
</evidence>
<dbReference type="EMBL" id="JACASE010000011">
    <property type="protein sequence ID" value="KAF6427889.1"/>
    <property type="molecule type" value="Genomic_DNA"/>
</dbReference>